<dbReference type="EMBL" id="BQNB010010951">
    <property type="protein sequence ID" value="GJS84121.1"/>
    <property type="molecule type" value="Genomic_DNA"/>
</dbReference>
<evidence type="ECO:0000313" key="1">
    <source>
        <dbReference type="EMBL" id="GJS84121.1"/>
    </source>
</evidence>
<organism evidence="1 2">
    <name type="scientific">Tanacetum coccineum</name>
    <dbReference type="NCBI Taxonomy" id="301880"/>
    <lineage>
        <taxon>Eukaryota</taxon>
        <taxon>Viridiplantae</taxon>
        <taxon>Streptophyta</taxon>
        <taxon>Embryophyta</taxon>
        <taxon>Tracheophyta</taxon>
        <taxon>Spermatophyta</taxon>
        <taxon>Magnoliopsida</taxon>
        <taxon>eudicotyledons</taxon>
        <taxon>Gunneridae</taxon>
        <taxon>Pentapetalae</taxon>
        <taxon>asterids</taxon>
        <taxon>campanulids</taxon>
        <taxon>Asterales</taxon>
        <taxon>Asteraceae</taxon>
        <taxon>Asteroideae</taxon>
        <taxon>Anthemideae</taxon>
        <taxon>Anthemidinae</taxon>
        <taxon>Tanacetum</taxon>
    </lineage>
</organism>
<protein>
    <submittedName>
        <fullName evidence="1">Uncharacterized protein</fullName>
    </submittedName>
</protein>
<sequence length="175" mass="21006">MTDTVKELCSDDDKESLPNWTFTTNVIVMIHSAKDRMDNQGKSRELEHWDKDFKWFNGDTPIRKEFDEFCERWWGKNGKNKEPKEENWSSYSPHEEWKRMQLEKESPNQRAKDLLFGITRMTSIRKDFEKDTNKLIESPTKVTAKLEKEFDEWARENRYIEVEENEVVGTFPDAM</sequence>
<reference evidence="1" key="2">
    <citation type="submission" date="2022-01" db="EMBL/GenBank/DDBJ databases">
        <authorList>
            <person name="Yamashiro T."/>
            <person name="Shiraishi A."/>
            <person name="Satake H."/>
            <person name="Nakayama K."/>
        </authorList>
    </citation>
    <scope>NUCLEOTIDE SEQUENCE</scope>
</reference>
<dbReference type="Proteomes" id="UP001151760">
    <property type="component" value="Unassembled WGS sequence"/>
</dbReference>
<comment type="caution">
    <text evidence="1">The sequence shown here is derived from an EMBL/GenBank/DDBJ whole genome shotgun (WGS) entry which is preliminary data.</text>
</comment>
<name>A0ABQ4Z4I8_9ASTR</name>
<gene>
    <name evidence="1" type="ORF">Tco_0750662</name>
</gene>
<accession>A0ABQ4Z4I8</accession>
<proteinExistence type="predicted"/>
<reference evidence="1" key="1">
    <citation type="journal article" date="2022" name="Int. J. Mol. Sci.">
        <title>Draft Genome of Tanacetum Coccineum: Genomic Comparison of Closely Related Tanacetum-Family Plants.</title>
        <authorList>
            <person name="Yamashiro T."/>
            <person name="Shiraishi A."/>
            <person name="Nakayama K."/>
            <person name="Satake H."/>
        </authorList>
    </citation>
    <scope>NUCLEOTIDE SEQUENCE</scope>
</reference>
<keyword evidence="2" id="KW-1185">Reference proteome</keyword>
<evidence type="ECO:0000313" key="2">
    <source>
        <dbReference type="Proteomes" id="UP001151760"/>
    </source>
</evidence>